<gene>
    <name evidence="2" type="ORF">ZT1A5_G962</name>
</gene>
<accession>A0A1Y6L4Z8</accession>
<feature type="compositionally biased region" description="Low complexity" evidence="1">
    <location>
        <begin position="22"/>
        <end position="37"/>
    </location>
</feature>
<protein>
    <recommendedName>
        <fullName evidence="4">UBZ4-type domain-containing protein</fullName>
    </recommendedName>
</protein>
<feature type="region of interest" description="Disordered" evidence="1">
    <location>
        <begin position="69"/>
        <end position="95"/>
    </location>
</feature>
<evidence type="ECO:0000313" key="3">
    <source>
        <dbReference type="Proteomes" id="UP000215453"/>
    </source>
</evidence>
<reference evidence="2 3" key="1">
    <citation type="submission" date="2016-10" db="EMBL/GenBank/DDBJ databases">
        <authorList>
            <person name="Varghese N."/>
        </authorList>
    </citation>
    <scope>NUCLEOTIDE SEQUENCE [LARGE SCALE GENOMIC DNA]</scope>
</reference>
<proteinExistence type="predicted"/>
<dbReference type="Proteomes" id="UP000215453">
    <property type="component" value="Chromosome 1"/>
</dbReference>
<feature type="compositionally biased region" description="Polar residues" evidence="1">
    <location>
        <begin position="69"/>
        <end position="79"/>
    </location>
</feature>
<sequence length="150" mass="16203">MNRPRNHQQRPSRDQQRGGRRGPSSSSGVSVPTVQQVRPGAAVSIVLKQDQPTGREVQGTMAAANYARSQQLPTTNTTAWPGLREISGDDHLNGPPNRTLADFLPTSTELESQPETAAATFATATAKCPICNIFEGDEIAVSRHVEDHFT</sequence>
<evidence type="ECO:0000256" key="1">
    <source>
        <dbReference type="SAM" id="MobiDB-lite"/>
    </source>
</evidence>
<dbReference type="Pfam" id="PF09962">
    <property type="entry name" value="DUF2196"/>
    <property type="match status" value="1"/>
</dbReference>
<dbReference type="EMBL" id="LT882676">
    <property type="protein sequence ID" value="SMY19527.1"/>
    <property type="molecule type" value="Genomic_DNA"/>
</dbReference>
<name>A0A1Y6L4Z8_ZYMTR</name>
<dbReference type="PANTHER" id="PTHR40069">
    <property type="entry name" value="YWBE PROTEIN"/>
    <property type="match status" value="1"/>
</dbReference>
<evidence type="ECO:0008006" key="4">
    <source>
        <dbReference type="Google" id="ProtNLM"/>
    </source>
</evidence>
<evidence type="ECO:0000313" key="2">
    <source>
        <dbReference type="EMBL" id="SMY19527.1"/>
    </source>
</evidence>
<feature type="compositionally biased region" description="Basic residues" evidence="1">
    <location>
        <begin position="1"/>
        <end position="10"/>
    </location>
</feature>
<organism evidence="2 3">
    <name type="scientific">Zymoseptoria tritici ST99CH_1A5</name>
    <dbReference type="NCBI Taxonomy" id="1276529"/>
    <lineage>
        <taxon>Eukaryota</taxon>
        <taxon>Fungi</taxon>
        <taxon>Dikarya</taxon>
        <taxon>Ascomycota</taxon>
        <taxon>Pezizomycotina</taxon>
        <taxon>Dothideomycetes</taxon>
        <taxon>Dothideomycetidae</taxon>
        <taxon>Mycosphaerellales</taxon>
        <taxon>Mycosphaerellaceae</taxon>
        <taxon>Zymoseptoria</taxon>
    </lineage>
</organism>
<dbReference type="AlphaFoldDB" id="A0A1Y6L4Z8"/>
<dbReference type="InterPro" id="IPR019240">
    <property type="entry name" value="DUF2196"/>
</dbReference>
<feature type="region of interest" description="Disordered" evidence="1">
    <location>
        <begin position="1"/>
        <end position="39"/>
    </location>
</feature>
<dbReference type="PANTHER" id="PTHR40069:SF1">
    <property type="entry name" value="YWBE PROTEIN"/>
    <property type="match status" value="1"/>
</dbReference>